<keyword evidence="3" id="KW-1185">Reference proteome</keyword>
<proteinExistence type="predicted"/>
<feature type="signal peptide" evidence="1">
    <location>
        <begin position="1"/>
        <end position="20"/>
    </location>
</feature>
<dbReference type="Pfam" id="PF20329">
    <property type="entry name" value="DUF6624"/>
    <property type="match status" value="1"/>
</dbReference>
<name>A0ABT3IMP9_9BACT</name>
<evidence type="ECO:0000313" key="2">
    <source>
        <dbReference type="EMBL" id="MCW3485251.1"/>
    </source>
</evidence>
<dbReference type="Proteomes" id="UP001207742">
    <property type="component" value="Unassembled WGS sequence"/>
</dbReference>
<feature type="chain" id="PRO_5046861657" description="Tetratricopeptide repeat protein" evidence="1">
    <location>
        <begin position="21"/>
        <end position="325"/>
    </location>
</feature>
<dbReference type="RefSeq" id="WP_264731435.1">
    <property type="nucleotide sequence ID" value="NZ_JAPDNR010000001.1"/>
</dbReference>
<accession>A0ABT3IMP9</accession>
<sequence>MKKILSLLLCCALLPHFSIAQQDLTQYNFFVHQADSLYHAGAYKPAALAFSQAFITTNGKGLMNDRYNAACAWALAGVPDSAFFQLEKIVTKVAFADYQQLTNDKDLVSLHTDKRWQPLLDAVLVNKEKEEALLDKSLVRVLDTIYQDDQESRLLIESTAKKYGETSKEMERLWKKIDWQDSINVRKTTAILDQYGWPGPSVIGIRGSTTLFLVIQHAPLRIQQQYLPMMRDAVKKQQASPADLALLEDRVSLGEGRKQIYGSQISLNKKTGKYFVCPLEDPDHVDERREEAGLAPLAEYVRIWGITWDVSSYKKELPALPPCGQ</sequence>
<protein>
    <recommendedName>
        <fullName evidence="4">Tetratricopeptide repeat protein</fullName>
    </recommendedName>
</protein>
<reference evidence="2 3" key="1">
    <citation type="submission" date="2022-10" db="EMBL/GenBank/DDBJ databases">
        <title>Chitinophaga nivalis PC15 sp. nov., isolated from Pyeongchang county, South Korea.</title>
        <authorList>
            <person name="Trinh H.N."/>
        </authorList>
    </citation>
    <scope>NUCLEOTIDE SEQUENCE [LARGE SCALE GENOMIC DNA]</scope>
    <source>
        <strain evidence="2 3">PC14</strain>
    </source>
</reference>
<dbReference type="InterPro" id="IPR046732">
    <property type="entry name" value="DUF6624"/>
</dbReference>
<gene>
    <name evidence="2" type="ORF">OL497_15180</name>
</gene>
<keyword evidence="1" id="KW-0732">Signal</keyword>
<dbReference type="EMBL" id="JAPDNS010000001">
    <property type="protein sequence ID" value="MCW3485251.1"/>
    <property type="molecule type" value="Genomic_DNA"/>
</dbReference>
<comment type="caution">
    <text evidence="2">The sequence shown here is derived from an EMBL/GenBank/DDBJ whole genome shotgun (WGS) entry which is preliminary data.</text>
</comment>
<dbReference type="NCBIfam" id="NF047558">
    <property type="entry name" value="TPR_END_plus"/>
    <property type="match status" value="1"/>
</dbReference>
<evidence type="ECO:0000313" key="3">
    <source>
        <dbReference type="Proteomes" id="UP001207742"/>
    </source>
</evidence>
<evidence type="ECO:0008006" key="4">
    <source>
        <dbReference type="Google" id="ProtNLM"/>
    </source>
</evidence>
<organism evidence="2 3">
    <name type="scientific">Chitinophaga nivalis</name>
    <dbReference type="NCBI Taxonomy" id="2991709"/>
    <lineage>
        <taxon>Bacteria</taxon>
        <taxon>Pseudomonadati</taxon>
        <taxon>Bacteroidota</taxon>
        <taxon>Chitinophagia</taxon>
        <taxon>Chitinophagales</taxon>
        <taxon>Chitinophagaceae</taxon>
        <taxon>Chitinophaga</taxon>
    </lineage>
</organism>
<evidence type="ECO:0000256" key="1">
    <source>
        <dbReference type="SAM" id="SignalP"/>
    </source>
</evidence>